<dbReference type="RefSeq" id="WP_195171592.1">
    <property type="nucleotide sequence ID" value="NZ_CP062983.1"/>
</dbReference>
<proteinExistence type="predicted"/>
<protein>
    <submittedName>
        <fullName evidence="2">Class I SAM-dependent methyltransferase</fullName>
    </submittedName>
</protein>
<keyword evidence="2" id="KW-0489">Methyltransferase</keyword>
<dbReference type="CDD" id="cd02440">
    <property type="entry name" value="AdoMet_MTases"/>
    <property type="match status" value="1"/>
</dbReference>
<feature type="domain" description="Methyltransferase type 11" evidence="1">
    <location>
        <begin position="52"/>
        <end position="144"/>
    </location>
</feature>
<dbReference type="Proteomes" id="UP000594468">
    <property type="component" value="Chromosome"/>
</dbReference>
<accession>A0A7S8EAS6</accession>
<dbReference type="InterPro" id="IPR050508">
    <property type="entry name" value="Methyltransf_Superfamily"/>
</dbReference>
<dbReference type="GO" id="GO:0008757">
    <property type="term" value="F:S-adenosylmethionine-dependent methyltransferase activity"/>
    <property type="evidence" value="ECO:0007669"/>
    <property type="project" value="InterPro"/>
</dbReference>
<keyword evidence="3" id="KW-1185">Reference proteome</keyword>
<organism evidence="2 3">
    <name type="scientific">Phototrophicus methaneseepsis</name>
    <dbReference type="NCBI Taxonomy" id="2710758"/>
    <lineage>
        <taxon>Bacteria</taxon>
        <taxon>Bacillati</taxon>
        <taxon>Chloroflexota</taxon>
        <taxon>Candidatus Thermofontia</taxon>
        <taxon>Phototrophicales</taxon>
        <taxon>Phototrophicaceae</taxon>
        <taxon>Phototrophicus</taxon>
    </lineage>
</organism>
<evidence type="ECO:0000313" key="2">
    <source>
        <dbReference type="EMBL" id="QPC83525.1"/>
    </source>
</evidence>
<evidence type="ECO:0000313" key="3">
    <source>
        <dbReference type="Proteomes" id="UP000594468"/>
    </source>
</evidence>
<dbReference type="Gene3D" id="3.40.50.150">
    <property type="entry name" value="Vaccinia Virus protein VP39"/>
    <property type="match status" value="1"/>
</dbReference>
<dbReference type="KEGG" id="pmet:G4Y79_03840"/>
<dbReference type="GO" id="GO:0032259">
    <property type="term" value="P:methylation"/>
    <property type="evidence" value="ECO:0007669"/>
    <property type="project" value="UniProtKB-KW"/>
</dbReference>
<dbReference type="InterPro" id="IPR029063">
    <property type="entry name" value="SAM-dependent_MTases_sf"/>
</dbReference>
<dbReference type="InterPro" id="IPR013216">
    <property type="entry name" value="Methyltransf_11"/>
</dbReference>
<dbReference type="Pfam" id="PF08241">
    <property type="entry name" value="Methyltransf_11"/>
    <property type="match status" value="1"/>
</dbReference>
<dbReference type="AlphaFoldDB" id="A0A7S8EAS6"/>
<name>A0A7S8EAS6_9CHLR</name>
<dbReference type="PANTHER" id="PTHR42912">
    <property type="entry name" value="METHYLTRANSFERASE"/>
    <property type="match status" value="1"/>
</dbReference>
<dbReference type="EMBL" id="CP062983">
    <property type="protein sequence ID" value="QPC83525.1"/>
    <property type="molecule type" value="Genomic_DNA"/>
</dbReference>
<dbReference type="SUPFAM" id="SSF53335">
    <property type="entry name" value="S-adenosyl-L-methionine-dependent methyltransferases"/>
    <property type="match status" value="1"/>
</dbReference>
<gene>
    <name evidence="2" type="ORF">G4Y79_03840</name>
</gene>
<reference evidence="2 3" key="1">
    <citation type="submission" date="2020-02" db="EMBL/GenBank/DDBJ databases">
        <authorList>
            <person name="Zheng R.K."/>
            <person name="Sun C.M."/>
        </authorList>
    </citation>
    <scope>NUCLEOTIDE SEQUENCE [LARGE SCALE GENOMIC DNA]</scope>
    <source>
        <strain evidence="3">rifampicinis</strain>
    </source>
</reference>
<sequence length="211" mass="23206">MRTPEETRALFDQWAQTYATDMAHMNGPLTGYETSLATAAALAPVDEGAHILDIGIGTGGFSALLEHQAASITGVDLSNVMLEKCQEQHPSYELHQGTFTHLPVADAGFDNVISSFTFHEVPLDERVRACQEVARVLKGGGWLTLLDIIFASDNAMQDAAEHLGGRWDDSEIYAFVGKLDAALRQARFQQIYWQQTGPYHWAVCAQKPVEV</sequence>
<evidence type="ECO:0000259" key="1">
    <source>
        <dbReference type="Pfam" id="PF08241"/>
    </source>
</evidence>
<keyword evidence="2" id="KW-0808">Transferase</keyword>